<dbReference type="Pfam" id="PF13188">
    <property type="entry name" value="PAS_8"/>
    <property type="match status" value="2"/>
</dbReference>
<accession>A0A3B0ZHF2</accession>
<dbReference type="SUPFAM" id="SSF55785">
    <property type="entry name" value="PYP-like sensor domain (PAS domain)"/>
    <property type="match status" value="1"/>
</dbReference>
<dbReference type="GO" id="GO:0006935">
    <property type="term" value="P:chemotaxis"/>
    <property type="evidence" value="ECO:0007669"/>
    <property type="project" value="TreeGrafter"/>
</dbReference>
<dbReference type="Gene3D" id="3.30.450.20">
    <property type="entry name" value="PAS domain"/>
    <property type="match status" value="2"/>
</dbReference>
<dbReference type="EMBL" id="UOFP01000193">
    <property type="protein sequence ID" value="VAW87663.1"/>
    <property type="molecule type" value="Genomic_DNA"/>
</dbReference>
<evidence type="ECO:0000259" key="5">
    <source>
        <dbReference type="PROSITE" id="PS50111"/>
    </source>
</evidence>
<feature type="region of interest" description="Disordered" evidence="4">
    <location>
        <begin position="439"/>
        <end position="469"/>
    </location>
</feature>
<dbReference type="Pfam" id="PF18947">
    <property type="entry name" value="HAMP_2"/>
    <property type="match status" value="1"/>
</dbReference>
<evidence type="ECO:0000256" key="3">
    <source>
        <dbReference type="SAM" id="Coils"/>
    </source>
</evidence>
<feature type="compositionally biased region" description="Basic and acidic residues" evidence="4">
    <location>
        <begin position="31"/>
        <end position="43"/>
    </location>
</feature>
<feature type="domain" description="HAMP" evidence="7">
    <location>
        <begin position="378"/>
        <end position="430"/>
    </location>
</feature>
<evidence type="ECO:0000313" key="8">
    <source>
        <dbReference type="EMBL" id="VAW87663.1"/>
    </source>
</evidence>
<feature type="region of interest" description="Disordered" evidence="4">
    <location>
        <begin position="1"/>
        <end position="82"/>
    </location>
</feature>
<feature type="compositionally biased region" description="Polar residues" evidence="4">
    <location>
        <begin position="439"/>
        <end position="454"/>
    </location>
</feature>
<dbReference type="InterPro" id="IPR004089">
    <property type="entry name" value="MCPsignal_dom"/>
</dbReference>
<keyword evidence="1" id="KW-0488">Methylation</keyword>
<evidence type="ECO:0000256" key="1">
    <source>
        <dbReference type="ARBA" id="ARBA00022481"/>
    </source>
</evidence>
<reference evidence="8" key="1">
    <citation type="submission" date="2018-06" db="EMBL/GenBank/DDBJ databases">
        <authorList>
            <person name="Zhirakovskaya E."/>
        </authorList>
    </citation>
    <scope>NUCLEOTIDE SEQUENCE</scope>
</reference>
<feature type="coiled-coil region" evidence="3">
    <location>
        <begin position="635"/>
        <end position="662"/>
    </location>
</feature>
<dbReference type="Gene3D" id="1.10.287.950">
    <property type="entry name" value="Methyl-accepting chemotaxis protein"/>
    <property type="match status" value="1"/>
</dbReference>
<dbReference type="PANTHER" id="PTHR43531:SF14">
    <property type="entry name" value="METHYL-ACCEPTING CHEMOTAXIS PROTEIN I-RELATED"/>
    <property type="match status" value="1"/>
</dbReference>
<evidence type="ECO:0000256" key="4">
    <source>
        <dbReference type="SAM" id="MobiDB-lite"/>
    </source>
</evidence>
<dbReference type="InterPro" id="IPR003660">
    <property type="entry name" value="HAMP_dom"/>
</dbReference>
<name>A0A3B0ZHF2_9ZZZZ</name>
<dbReference type="GO" id="GO:0005886">
    <property type="term" value="C:plasma membrane"/>
    <property type="evidence" value="ECO:0007669"/>
    <property type="project" value="TreeGrafter"/>
</dbReference>
<dbReference type="PROSITE" id="PS50111">
    <property type="entry name" value="CHEMOTAXIS_TRANSDUC_2"/>
    <property type="match status" value="1"/>
</dbReference>
<evidence type="ECO:0000259" key="7">
    <source>
        <dbReference type="PROSITE" id="PS50885"/>
    </source>
</evidence>
<feature type="compositionally biased region" description="Low complexity" evidence="4">
    <location>
        <begin position="689"/>
        <end position="711"/>
    </location>
</feature>
<evidence type="ECO:0000259" key="6">
    <source>
        <dbReference type="PROSITE" id="PS50112"/>
    </source>
</evidence>
<dbReference type="InterPro" id="IPR000014">
    <property type="entry name" value="PAS"/>
</dbReference>
<dbReference type="PROSITE" id="PS50885">
    <property type="entry name" value="HAMP"/>
    <property type="match status" value="1"/>
</dbReference>
<dbReference type="GO" id="GO:0004888">
    <property type="term" value="F:transmembrane signaling receptor activity"/>
    <property type="evidence" value="ECO:0007669"/>
    <property type="project" value="TreeGrafter"/>
</dbReference>
<dbReference type="SMART" id="SM00283">
    <property type="entry name" value="MA"/>
    <property type="match status" value="1"/>
</dbReference>
<dbReference type="CDD" id="cd00130">
    <property type="entry name" value="PAS"/>
    <property type="match status" value="1"/>
</dbReference>
<proteinExistence type="inferred from homology"/>
<comment type="similarity">
    <text evidence="2">Belongs to the methyl-accepting chemotaxis (MCP) protein family.</text>
</comment>
<dbReference type="SMART" id="SM00091">
    <property type="entry name" value="PAS"/>
    <property type="match status" value="2"/>
</dbReference>
<protein>
    <submittedName>
        <fullName evidence="8">Methyl-accepting chemotaxis protein I (Serine chemoreceptor protein)</fullName>
    </submittedName>
</protein>
<dbReference type="AlphaFoldDB" id="A0A3B0ZHF2"/>
<evidence type="ECO:0000256" key="2">
    <source>
        <dbReference type="ARBA" id="ARBA00029447"/>
    </source>
</evidence>
<dbReference type="PANTHER" id="PTHR43531">
    <property type="entry name" value="PROTEIN ICFG"/>
    <property type="match status" value="1"/>
</dbReference>
<sequence length="738" mass="80618">MATKKTSKMGFDPLSWMQDDDFEADATQDQKNQHEERPAESDKPAAGSAAKCHATPHKKAATTRRRTIVNANQKGKGEMASKNDDLMSHLGMMNDILEHAPMNIMMADIDENIIFVNKKARDTLIGLESELQKYLPGFKAADVVGGSIHRYHQDPSVIKALLSGLGPGSKRNGFITPGPFVFEHETRPLYNEKGDKMGYVVQWHDITQQRAEESDIARLTSAIEGSTTAMMMCDMTGDITYANPAVTTLLSRHQEALRQFFPGFEARNLVGMNFDQFHKNPAHQRMLIVDPANMPYSNNIKVGALEFKLTLSAIIDPQGGQIGCTLEWVDITEEMDAQRQIEKLINNAINGVIDERIDTTAYHGFMRDTGNGINKLLDAVITPLREAIRVAQCMSENDLTQLMEGEYNGEYATLQESMNGSISTLQATVSEIRRSSKNISTASSEIAQGNADLSQRTEEQAASLEETASSMEELTSTVKQNADNAREANMLASTTRQQAEKGGEVVNHAIDAMAEINNSSRKIADIIGVIDEIAFQTNLLALNAAVEAARAGEQGRGFAVVASEVRNLAQRSAAAAKEIKVLIKDSVAKVEDGTHLVDESGNTLQEIVTMVKKVSDIISEIAAASQEQSQGIEQVNKAITHMDEATQQNAALVEEAAAASESLDEQCHSLNQMVRVFKLLDKDEEEDYSVTPEAAPVVSSSATSSVTPTAPISRARAKPLTAPTHNANMDSDDEWEEF</sequence>
<dbReference type="PROSITE" id="PS50112">
    <property type="entry name" value="PAS"/>
    <property type="match status" value="1"/>
</dbReference>
<keyword evidence="8" id="KW-0675">Receptor</keyword>
<dbReference type="Pfam" id="PF00015">
    <property type="entry name" value="MCPsignal"/>
    <property type="match status" value="1"/>
</dbReference>
<dbReference type="InterPro" id="IPR051310">
    <property type="entry name" value="MCP_chemotaxis"/>
</dbReference>
<feature type="domain" description="Methyl-accepting transducer" evidence="5">
    <location>
        <begin position="435"/>
        <end position="664"/>
    </location>
</feature>
<feature type="domain" description="PAS" evidence="6">
    <location>
        <begin position="215"/>
        <end position="257"/>
    </location>
</feature>
<organism evidence="8">
    <name type="scientific">hydrothermal vent metagenome</name>
    <dbReference type="NCBI Taxonomy" id="652676"/>
    <lineage>
        <taxon>unclassified sequences</taxon>
        <taxon>metagenomes</taxon>
        <taxon>ecological metagenomes</taxon>
    </lineage>
</organism>
<dbReference type="CDD" id="cd11386">
    <property type="entry name" value="MCP_signal"/>
    <property type="match status" value="1"/>
</dbReference>
<dbReference type="InterPro" id="IPR035965">
    <property type="entry name" value="PAS-like_dom_sf"/>
</dbReference>
<feature type="region of interest" description="Disordered" evidence="4">
    <location>
        <begin position="688"/>
        <end position="738"/>
    </location>
</feature>
<feature type="compositionally biased region" description="Basic residues" evidence="4">
    <location>
        <begin position="54"/>
        <end position="67"/>
    </location>
</feature>
<gene>
    <name evidence="8" type="ORF">MNBD_GAMMA18-2256</name>
</gene>
<dbReference type="GO" id="GO:0007165">
    <property type="term" value="P:signal transduction"/>
    <property type="evidence" value="ECO:0007669"/>
    <property type="project" value="InterPro"/>
</dbReference>
<dbReference type="FunFam" id="1.10.287.950:FF:000001">
    <property type="entry name" value="Methyl-accepting chemotaxis sensory transducer"/>
    <property type="match status" value="1"/>
</dbReference>
<keyword evidence="3" id="KW-0175">Coiled coil</keyword>
<dbReference type="SUPFAM" id="SSF58104">
    <property type="entry name" value="Methyl-accepting chemotaxis protein (MCP) signaling domain"/>
    <property type="match status" value="1"/>
</dbReference>